<dbReference type="InterPro" id="IPR027417">
    <property type="entry name" value="P-loop_NTPase"/>
</dbReference>
<evidence type="ECO:0000259" key="11">
    <source>
        <dbReference type="PROSITE" id="PS50893"/>
    </source>
</evidence>
<evidence type="ECO:0000256" key="5">
    <source>
        <dbReference type="ARBA" id="ARBA00022737"/>
    </source>
</evidence>
<dbReference type="SMART" id="SM00382">
    <property type="entry name" value="AAA"/>
    <property type="match status" value="1"/>
</dbReference>
<dbReference type="Gene3D" id="3.40.50.300">
    <property type="entry name" value="P-loop containing nucleotide triphosphate hydrolases"/>
    <property type="match status" value="1"/>
</dbReference>
<dbReference type="GO" id="GO:0016020">
    <property type="term" value="C:membrane"/>
    <property type="evidence" value="ECO:0007669"/>
    <property type="project" value="UniProtKB-SubCell"/>
</dbReference>
<dbReference type="STRING" id="329046.A0A1Y2D0X6"/>
<dbReference type="SUPFAM" id="SSF52540">
    <property type="entry name" value="P-loop containing nucleoside triphosphate hydrolases"/>
    <property type="match status" value="1"/>
</dbReference>
<keyword evidence="7" id="KW-0067">ATP-binding</keyword>
<evidence type="ECO:0000256" key="2">
    <source>
        <dbReference type="ARBA" id="ARBA00008869"/>
    </source>
</evidence>
<reference evidence="12 13" key="1">
    <citation type="submission" date="2016-07" db="EMBL/GenBank/DDBJ databases">
        <title>Pervasive Adenine N6-methylation of Active Genes in Fungi.</title>
        <authorList>
            <consortium name="DOE Joint Genome Institute"/>
            <person name="Mondo S.J."/>
            <person name="Dannebaum R.O."/>
            <person name="Kuo R.C."/>
            <person name="Labutti K."/>
            <person name="Haridas S."/>
            <person name="Kuo A."/>
            <person name="Salamov A."/>
            <person name="Ahrendt S.R."/>
            <person name="Lipzen A."/>
            <person name="Sullivan W."/>
            <person name="Andreopoulos W.B."/>
            <person name="Clum A."/>
            <person name="Lindquist E."/>
            <person name="Daum C."/>
            <person name="Ramamoorthy G.K."/>
            <person name="Gryganskyi A."/>
            <person name="Culley D."/>
            <person name="Magnuson J.K."/>
            <person name="James T.Y."/>
            <person name="O'Malley M.A."/>
            <person name="Stajich J.E."/>
            <person name="Spatafora J.W."/>
            <person name="Visel A."/>
            <person name="Grigoriev I.V."/>
        </authorList>
    </citation>
    <scope>NUCLEOTIDE SEQUENCE [LARGE SCALE GENOMIC DNA]</scope>
    <source>
        <strain evidence="12 13">JEL800</strain>
    </source>
</reference>
<keyword evidence="6" id="KW-0547">Nucleotide-binding</keyword>
<feature type="transmembrane region" description="Helical" evidence="10">
    <location>
        <begin position="111"/>
        <end position="131"/>
    </location>
</feature>
<organism evidence="12 13">
    <name type="scientific">Rhizoclosmatium globosum</name>
    <dbReference type="NCBI Taxonomy" id="329046"/>
    <lineage>
        <taxon>Eukaryota</taxon>
        <taxon>Fungi</taxon>
        <taxon>Fungi incertae sedis</taxon>
        <taxon>Chytridiomycota</taxon>
        <taxon>Chytridiomycota incertae sedis</taxon>
        <taxon>Chytridiomycetes</taxon>
        <taxon>Chytridiales</taxon>
        <taxon>Chytriomycetaceae</taxon>
        <taxon>Rhizoclosmatium</taxon>
    </lineage>
</organism>
<feature type="transmembrane region" description="Helical" evidence="10">
    <location>
        <begin position="72"/>
        <end position="99"/>
    </location>
</feature>
<feature type="transmembrane region" description="Helical" evidence="10">
    <location>
        <begin position="143"/>
        <end position="162"/>
    </location>
</feature>
<evidence type="ECO:0000256" key="4">
    <source>
        <dbReference type="ARBA" id="ARBA00022692"/>
    </source>
</evidence>
<feature type="transmembrane region" description="Helical" evidence="10">
    <location>
        <begin position="34"/>
        <end position="52"/>
    </location>
</feature>
<dbReference type="GO" id="GO:0140359">
    <property type="term" value="F:ABC-type transporter activity"/>
    <property type="evidence" value="ECO:0007669"/>
    <property type="project" value="InterPro"/>
</dbReference>
<dbReference type="CDD" id="cd03263">
    <property type="entry name" value="ABC_subfamily_A"/>
    <property type="match status" value="1"/>
</dbReference>
<dbReference type="PROSITE" id="PS50893">
    <property type="entry name" value="ABC_TRANSPORTER_2"/>
    <property type="match status" value="1"/>
</dbReference>
<dbReference type="GO" id="GO:0005524">
    <property type="term" value="F:ATP binding"/>
    <property type="evidence" value="ECO:0007669"/>
    <property type="project" value="UniProtKB-KW"/>
</dbReference>
<dbReference type="InterPro" id="IPR017871">
    <property type="entry name" value="ABC_transporter-like_CS"/>
</dbReference>
<proteinExistence type="inferred from homology"/>
<dbReference type="AlphaFoldDB" id="A0A1Y2D0X6"/>
<keyword evidence="9 10" id="KW-0472">Membrane</keyword>
<evidence type="ECO:0000256" key="7">
    <source>
        <dbReference type="ARBA" id="ARBA00022840"/>
    </source>
</evidence>
<evidence type="ECO:0000313" key="13">
    <source>
        <dbReference type="Proteomes" id="UP000193642"/>
    </source>
</evidence>
<dbReference type="GO" id="GO:0016887">
    <property type="term" value="F:ATP hydrolysis activity"/>
    <property type="evidence" value="ECO:0007669"/>
    <property type="project" value="InterPro"/>
</dbReference>
<dbReference type="FunFam" id="3.40.50.300:FF:000665">
    <property type="entry name" value="ABC transporter A family member 2"/>
    <property type="match status" value="1"/>
</dbReference>
<feature type="transmembrane region" description="Helical" evidence="10">
    <location>
        <begin position="207"/>
        <end position="228"/>
    </location>
</feature>
<keyword evidence="4 10" id="KW-0812">Transmembrane</keyword>
<dbReference type="Pfam" id="PF00005">
    <property type="entry name" value="ABC_tran"/>
    <property type="match status" value="1"/>
</dbReference>
<accession>A0A1Y2D0X6</accession>
<evidence type="ECO:0000256" key="1">
    <source>
        <dbReference type="ARBA" id="ARBA00004141"/>
    </source>
</evidence>
<feature type="transmembrane region" description="Helical" evidence="10">
    <location>
        <begin position="168"/>
        <end position="187"/>
    </location>
</feature>
<dbReference type="InterPro" id="IPR003439">
    <property type="entry name" value="ABC_transporter-like_ATP-bd"/>
</dbReference>
<dbReference type="OrthoDB" id="8061355at2759"/>
<keyword evidence="5" id="KW-0677">Repeat</keyword>
<comment type="caution">
    <text evidence="12">The sequence shown here is derived from an EMBL/GenBank/DDBJ whole genome shotgun (WGS) entry which is preliminary data.</text>
</comment>
<dbReference type="Pfam" id="PF12698">
    <property type="entry name" value="ABC2_membrane_3"/>
    <property type="match status" value="1"/>
</dbReference>
<dbReference type="Proteomes" id="UP000193642">
    <property type="component" value="Unassembled WGS sequence"/>
</dbReference>
<dbReference type="InterPro" id="IPR026082">
    <property type="entry name" value="ABCA"/>
</dbReference>
<comment type="similarity">
    <text evidence="2">Belongs to the ABC transporter superfamily. ABCA family.</text>
</comment>
<gene>
    <name evidence="12" type="ORF">BCR33DRAFT_655233</name>
</gene>
<keyword evidence="3" id="KW-0813">Transport</keyword>
<dbReference type="EMBL" id="MCGO01000002">
    <property type="protein sequence ID" value="ORY52928.1"/>
    <property type="molecule type" value="Genomic_DNA"/>
</dbReference>
<dbReference type="PROSITE" id="PS00211">
    <property type="entry name" value="ABC_TRANSPORTER_1"/>
    <property type="match status" value="1"/>
</dbReference>
<evidence type="ECO:0000256" key="9">
    <source>
        <dbReference type="ARBA" id="ARBA00023136"/>
    </source>
</evidence>
<dbReference type="InterPro" id="IPR013525">
    <property type="entry name" value="ABC2_TM"/>
</dbReference>
<evidence type="ECO:0000256" key="8">
    <source>
        <dbReference type="ARBA" id="ARBA00022989"/>
    </source>
</evidence>
<feature type="domain" description="ABC transporter" evidence="11">
    <location>
        <begin position="305"/>
        <end position="544"/>
    </location>
</feature>
<evidence type="ECO:0000313" key="12">
    <source>
        <dbReference type="EMBL" id="ORY52928.1"/>
    </source>
</evidence>
<evidence type="ECO:0000256" key="10">
    <source>
        <dbReference type="SAM" id="Phobius"/>
    </source>
</evidence>
<keyword evidence="13" id="KW-1185">Reference proteome</keyword>
<keyword evidence="8 10" id="KW-1133">Transmembrane helix</keyword>
<dbReference type="PANTHER" id="PTHR19229">
    <property type="entry name" value="ATP-BINDING CASSETTE TRANSPORTER SUBFAMILY A ABCA"/>
    <property type="match status" value="1"/>
</dbReference>
<name>A0A1Y2D0X6_9FUNG</name>
<sequence>MRLSQAVITQSVRAFPILSSTAIVLPLGNVIGSILYPFGVSFLMPLFVVSLVKEKERKIVAMMKINGVKTWIYSLSQFATFLVIYCISALVFVISGFAFKLQVFLVTSPSVLFILFFVWGLTQISMSFLIASACRSSNMALSFSFLLVLSSVVASMSLNTLYPFDSALPGYFLAWPPFAFIRALAVINQASYISSYTLQKLSGSDQVLWCIYYLLIESLIMQLISAYLETIIPSPLGVTYPWHWPLSSLFPPNKVKPQSDKDSIDKRPSMASIDIELDNDEGSDVVQERQRVALSKDVLMKRCPLVIHELRKKYPGLDTACKQQREIKMALNGISFAVEQGVVFGLLGPNGAGKSTLMSILTRVNKPTSGGAWIDGFSLDQIDEVQTRIGLCPQDDILWDDLTVFEHLLFYSRLKGVSNTDQTQYVEKLMTDVKLKHLADRTTRHLSGGEKRRLSIAIALVGSSKLIFLDEPTTGLDPDVRRQIWAIMKEAKKGKTIILTTHSMEEADVCCNRIGIMLKGNLKCIGPHIRLKQMHGNGFRLSFAVLSSYDVLSARSLVEPILPDNRVLISSLNSHHIYEFLPEKGDVLKIMSVLEEKAATYGIIDWEITQTTLENLFMKLVAKDEAS</sequence>
<protein>
    <submittedName>
        <fullName evidence="12">p-loop containing nucleoside triphosphate hydrolase protein</fullName>
    </submittedName>
</protein>
<keyword evidence="12" id="KW-0378">Hydrolase</keyword>
<dbReference type="PANTHER" id="PTHR19229:SF36">
    <property type="entry name" value="ATP-BINDING CASSETTE SUB-FAMILY A MEMBER 2"/>
    <property type="match status" value="1"/>
</dbReference>
<evidence type="ECO:0000256" key="3">
    <source>
        <dbReference type="ARBA" id="ARBA00022448"/>
    </source>
</evidence>
<dbReference type="GO" id="GO:0005319">
    <property type="term" value="F:lipid transporter activity"/>
    <property type="evidence" value="ECO:0007669"/>
    <property type="project" value="TreeGrafter"/>
</dbReference>
<comment type="subcellular location">
    <subcellularLocation>
        <location evidence="1">Membrane</location>
        <topology evidence="1">Multi-pass membrane protein</topology>
    </subcellularLocation>
</comment>
<evidence type="ECO:0000256" key="6">
    <source>
        <dbReference type="ARBA" id="ARBA00022741"/>
    </source>
</evidence>
<dbReference type="InterPro" id="IPR003593">
    <property type="entry name" value="AAA+_ATPase"/>
</dbReference>